<accession>A0A1D2M1M5</accession>
<evidence type="ECO:0000313" key="1">
    <source>
        <dbReference type="EMBL" id="ODM86857.1"/>
    </source>
</evidence>
<gene>
    <name evidence="1" type="ORF">Ocin01_19825</name>
</gene>
<dbReference type="AlphaFoldDB" id="A0A1D2M1M5"/>
<comment type="caution">
    <text evidence="1">The sequence shown here is derived from an EMBL/GenBank/DDBJ whole genome shotgun (WGS) entry which is preliminary data.</text>
</comment>
<organism evidence="1 2">
    <name type="scientific">Orchesella cincta</name>
    <name type="common">Springtail</name>
    <name type="synonym">Podura cincta</name>
    <dbReference type="NCBI Taxonomy" id="48709"/>
    <lineage>
        <taxon>Eukaryota</taxon>
        <taxon>Metazoa</taxon>
        <taxon>Ecdysozoa</taxon>
        <taxon>Arthropoda</taxon>
        <taxon>Hexapoda</taxon>
        <taxon>Collembola</taxon>
        <taxon>Entomobryomorpha</taxon>
        <taxon>Entomobryoidea</taxon>
        <taxon>Orchesellidae</taxon>
        <taxon>Orchesellinae</taxon>
        <taxon>Orchesella</taxon>
    </lineage>
</organism>
<sequence>MQRWGFPKTTMMDLIEGPDTMLRTFWPTFSHMERILIGDEQAERMNQNL</sequence>
<keyword evidence="2" id="KW-1185">Reference proteome</keyword>
<dbReference type="EMBL" id="LJIJ01006969">
    <property type="protein sequence ID" value="ODM86857.1"/>
    <property type="molecule type" value="Genomic_DNA"/>
</dbReference>
<proteinExistence type="predicted"/>
<reference evidence="1 2" key="1">
    <citation type="journal article" date="2016" name="Genome Biol. Evol.">
        <title>Gene Family Evolution Reflects Adaptation to Soil Environmental Stressors in the Genome of the Collembolan Orchesella cincta.</title>
        <authorList>
            <person name="Faddeeva-Vakhrusheva A."/>
            <person name="Derks M.F."/>
            <person name="Anvar S.Y."/>
            <person name="Agamennone V."/>
            <person name="Suring W."/>
            <person name="Smit S."/>
            <person name="van Straalen N.M."/>
            <person name="Roelofs D."/>
        </authorList>
    </citation>
    <scope>NUCLEOTIDE SEQUENCE [LARGE SCALE GENOMIC DNA]</scope>
    <source>
        <tissue evidence="1">Mixed pool</tissue>
    </source>
</reference>
<name>A0A1D2M1M5_ORCCI</name>
<evidence type="ECO:0000313" key="2">
    <source>
        <dbReference type="Proteomes" id="UP000094527"/>
    </source>
</evidence>
<protein>
    <submittedName>
        <fullName evidence="1">Uncharacterized protein</fullName>
    </submittedName>
</protein>
<dbReference type="OrthoDB" id="10254973at2759"/>
<dbReference type="Proteomes" id="UP000094527">
    <property type="component" value="Unassembled WGS sequence"/>
</dbReference>